<keyword evidence="3" id="KW-1185">Reference proteome</keyword>
<gene>
    <name evidence="2" type="ORF">EHQ90_07715</name>
</gene>
<dbReference type="EMBL" id="RQGT01000059">
    <property type="protein sequence ID" value="TGM17261.1"/>
    <property type="molecule type" value="Genomic_DNA"/>
</dbReference>
<dbReference type="InterPro" id="IPR001387">
    <property type="entry name" value="Cro/C1-type_HTH"/>
</dbReference>
<comment type="caution">
    <text evidence="2">The sequence shown here is derived from an EMBL/GenBank/DDBJ whole genome shotgun (WGS) entry which is preliminary data.</text>
</comment>
<dbReference type="SMART" id="SM00530">
    <property type="entry name" value="HTH_XRE"/>
    <property type="match status" value="1"/>
</dbReference>
<dbReference type="Gene3D" id="1.10.260.40">
    <property type="entry name" value="lambda repressor-like DNA-binding domains"/>
    <property type="match status" value="1"/>
</dbReference>
<protein>
    <submittedName>
        <fullName evidence="2">XRE family transcriptional regulator</fullName>
    </submittedName>
</protein>
<sequence>MQVVAKTPRIEIDIKGDISKKLLKVLKDEFGKDLKIQEDEAVPFREGEFWKKYGKLATPGNHMKTYRSIMGLSQSALGEKLGGVGRSHISEMESGKRPIGKDTAKKLASIFQVSVEMFL</sequence>
<dbReference type="Pfam" id="PF01381">
    <property type="entry name" value="HTH_3"/>
    <property type="match status" value="1"/>
</dbReference>
<dbReference type="CDD" id="cd00093">
    <property type="entry name" value="HTH_XRE"/>
    <property type="match status" value="1"/>
</dbReference>
<dbReference type="RefSeq" id="WP_135684564.1">
    <property type="nucleotide sequence ID" value="NZ_RQEQ01000080.1"/>
</dbReference>
<evidence type="ECO:0000313" key="2">
    <source>
        <dbReference type="EMBL" id="TGM17261.1"/>
    </source>
</evidence>
<evidence type="ECO:0000259" key="1">
    <source>
        <dbReference type="PROSITE" id="PS50943"/>
    </source>
</evidence>
<dbReference type="PROSITE" id="PS50943">
    <property type="entry name" value="HTH_CROC1"/>
    <property type="match status" value="1"/>
</dbReference>
<dbReference type="Proteomes" id="UP000297422">
    <property type="component" value="Unassembled WGS sequence"/>
</dbReference>
<organism evidence="2 3">
    <name type="scientific">Leptospira stimsonii</name>
    <dbReference type="NCBI Taxonomy" id="2202203"/>
    <lineage>
        <taxon>Bacteria</taxon>
        <taxon>Pseudomonadati</taxon>
        <taxon>Spirochaetota</taxon>
        <taxon>Spirochaetia</taxon>
        <taxon>Leptospirales</taxon>
        <taxon>Leptospiraceae</taxon>
        <taxon>Leptospira</taxon>
    </lineage>
</organism>
<name>A0ABY2N590_9LEPT</name>
<accession>A0ABY2N590</accession>
<proteinExistence type="predicted"/>
<reference evidence="3" key="1">
    <citation type="journal article" date="2019" name="PLoS Negl. Trop. Dis.">
        <title>Revisiting the worldwide diversity of Leptospira species in the environment.</title>
        <authorList>
            <person name="Vincent A.T."/>
            <person name="Schiettekatte O."/>
            <person name="Bourhy P."/>
            <person name="Veyrier F.J."/>
            <person name="Picardeau M."/>
        </authorList>
    </citation>
    <scope>NUCLEOTIDE SEQUENCE [LARGE SCALE GENOMIC DNA]</scope>
    <source>
        <strain evidence="3">201702407</strain>
    </source>
</reference>
<dbReference type="InterPro" id="IPR010982">
    <property type="entry name" value="Lambda_DNA-bd_dom_sf"/>
</dbReference>
<dbReference type="SUPFAM" id="SSF47413">
    <property type="entry name" value="lambda repressor-like DNA-binding domains"/>
    <property type="match status" value="1"/>
</dbReference>
<evidence type="ECO:0000313" key="3">
    <source>
        <dbReference type="Proteomes" id="UP000297422"/>
    </source>
</evidence>
<feature type="domain" description="HTH cro/C1-type" evidence="1">
    <location>
        <begin position="63"/>
        <end position="118"/>
    </location>
</feature>